<sequence length="80" mass="8789">MIRTAVYFADNPELHRPYRLHVRNPPLSHSAGQLSESRQVGLNGLCSPFNRSPYQSALIVTPFQKATRPAICRAASLGVG</sequence>
<evidence type="ECO:0000313" key="2">
    <source>
        <dbReference type="Proteomes" id="UP001423409"/>
    </source>
</evidence>
<reference evidence="1 2" key="1">
    <citation type="submission" date="2024-02" db="EMBL/GenBank/DDBJ databases">
        <title>Deinococcus caeni NBRC 101312.</title>
        <authorList>
            <person name="Ichikawa N."/>
            <person name="Katano-Makiyama Y."/>
            <person name="Hidaka K."/>
        </authorList>
    </citation>
    <scope>NUCLEOTIDE SEQUENCE [LARGE SCALE GENOMIC DNA]</scope>
    <source>
        <strain evidence="1 2">NBRC 101312</strain>
    </source>
</reference>
<dbReference type="Proteomes" id="UP001423409">
    <property type="component" value="Unassembled WGS sequence"/>
</dbReference>
<protein>
    <submittedName>
        <fullName evidence="1">Uncharacterized protein</fullName>
    </submittedName>
</protein>
<proteinExistence type="predicted"/>
<evidence type="ECO:0000313" key="1">
    <source>
        <dbReference type="EMBL" id="GAA5439096.1"/>
    </source>
</evidence>
<name>A0ABP9UEC6_9DEIO</name>
<gene>
    <name evidence="1" type="ORF">Dcae01_00591</name>
</gene>
<comment type="caution">
    <text evidence="1">The sequence shown here is derived from an EMBL/GenBank/DDBJ whole genome shotgun (WGS) entry which is preliminary data.</text>
</comment>
<keyword evidence="2" id="KW-1185">Reference proteome</keyword>
<organism evidence="1 2">
    <name type="scientific">Deinococcus caeni</name>
    <dbReference type="NCBI Taxonomy" id="569127"/>
    <lineage>
        <taxon>Bacteria</taxon>
        <taxon>Thermotogati</taxon>
        <taxon>Deinococcota</taxon>
        <taxon>Deinococci</taxon>
        <taxon>Deinococcales</taxon>
        <taxon>Deinococcaceae</taxon>
        <taxon>Deinococcus</taxon>
    </lineage>
</organism>
<accession>A0ABP9UEC6</accession>
<dbReference type="EMBL" id="BAABQU010000005">
    <property type="protein sequence ID" value="GAA5439096.1"/>
    <property type="molecule type" value="Genomic_DNA"/>
</dbReference>